<feature type="region of interest" description="Disordered" evidence="1">
    <location>
        <begin position="58"/>
        <end position="91"/>
    </location>
</feature>
<protein>
    <submittedName>
        <fullName evidence="2">Uncharacterized protein</fullName>
    </submittedName>
</protein>
<dbReference type="EMBL" id="HBUF01181427">
    <property type="protein sequence ID" value="CAG6655453.1"/>
    <property type="molecule type" value="Transcribed_RNA"/>
</dbReference>
<dbReference type="EMBL" id="HBUF01008314">
    <property type="protein sequence ID" value="CAG6607491.1"/>
    <property type="molecule type" value="Transcribed_RNA"/>
</dbReference>
<evidence type="ECO:0000313" key="2">
    <source>
        <dbReference type="EMBL" id="CAG6607494.1"/>
    </source>
</evidence>
<dbReference type="AlphaFoldDB" id="A0A8D8PMT4"/>
<dbReference type="EMBL" id="HBUF01181429">
    <property type="protein sequence ID" value="CAG6655461.1"/>
    <property type="molecule type" value="Transcribed_RNA"/>
</dbReference>
<dbReference type="EMBL" id="HBUF01008313">
    <property type="protein sequence ID" value="CAG6607487.1"/>
    <property type="molecule type" value="Transcribed_RNA"/>
</dbReference>
<dbReference type="EMBL" id="HBUF01618633">
    <property type="protein sequence ID" value="CAG6780477.1"/>
    <property type="molecule type" value="Transcribed_RNA"/>
</dbReference>
<feature type="compositionally biased region" description="Basic residues" evidence="1">
    <location>
        <begin position="65"/>
        <end position="75"/>
    </location>
</feature>
<dbReference type="EMBL" id="HBUF01356145">
    <property type="protein sequence ID" value="CAG6717619.1"/>
    <property type="molecule type" value="Transcribed_RNA"/>
</dbReference>
<sequence>MLKPSLQIVARCALLSIVRNRCKRSGSHRLDPVRDPIQAQVNAHLPRQRLRVRSIVRTPSPSPPQRRRTVGGRIRRTIDPTPVPVGGPIRRTVDPTPARVLGTMVRESCRLSCDRRNRIIVDRIRTGVRGPYPRRRLKSET</sequence>
<organism evidence="2">
    <name type="scientific">Cacopsylla melanoneura</name>
    <dbReference type="NCBI Taxonomy" id="428564"/>
    <lineage>
        <taxon>Eukaryota</taxon>
        <taxon>Metazoa</taxon>
        <taxon>Ecdysozoa</taxon>
        <taxon>Arthropoda</taxon>
        <taxon>Hexapoda</taxon>
        <taxon>Insecta</taxon>
        <taxon>Pterygota</taxon>
        <taxon>Neoptera</taxon>
        <taxon>Paraneoptera</taxon>
        <taxon>Hemiptera</taxon>
        <taxon>Sternorrhyncha</taxon>
        <taxon>Psylloidea</taxon>
        <taxon>Psyllidae</taxon>
        <taxon>Psyllinae</taxon>
        <taxon>Cacopsylla</taxon>
    </lineage>
</organism>
<dbReference type="EMBL" id="HBUF01618635">
    <property type="protein sequence ID" value="CAG6780483.1"/>
    <property type="molecule type" value="Transcribed_RNA"/>
</dbReference>
<dbReference type="EMBL" id="HBUF01618634">
    <property type="protein sequence ID" value="CAG6780480.1"/>
    <property type="molecule type" value="Transcribed_RNA"/>
</dbReference>
<proteinExistence type="predicted"/>
<dbReference type="EMBL" id="HBUF01008317">
    <property type="protein sequence ID" value="CAG6607501.1"/>
    <property type="molecule type" value="Transcribed_RNA"/>
</dbReference>
<accession>A0A8D8PMT4</accession>
<reference evidence="2" key="1">
    <citation type="submission" date="2021-05" db="EMBL/GenBank/DDBJ databases">
        <authorList>
            <person name="Alioto T."/>
            <person name="Alioto T."/>
            <person name="Gomez Garrido J."/>
        </authorList>
    </citation>
    <scope>NUCLEOTIDE SEQUENCE</scope>
</reference>
<dbReference type="EMBL" id="HBUF01356144">
    <property type="protein sequence ID" value="CAG6717616.1"/>
    <property type="molecule type" value="Transcribed_RNA"/>
</dbReference>
<dbReference type="EMBL" id="HBUF01181426">
    <property type="protein sequence ID" value="CAG6655450.1"/>
    <property type="molecule type" value="Transcribed_RNA"/>
</dbReference>
<name>A0A8D8PMT4_9HEMI</name>
<evidence type="ECO:0000256" key="1">
    <source>
        <dbReference type="SAM" id="MobiDB-lite"/>
    </source>
</evidence>
<dbReference type="EMBL" id="HBUF01008315">
    <property type="protein sequence ID" value="CAG6607494.1"/>
    <property type="molecule type" value="Transcribed_RNA"/>
</dbReference>